<name>A0A1I1JPX9_9CLOT</name>
<keyword evidence="3" id="KW-1185">Reference proteome</keyword>
<organism evidence="2 3">
    <name type="scientific">Clostridium uliginosum</name>
    <dbReference type="NCBI Taxonomy" id="119641"/>
    <lineage>
        <taxon>Bacteria</taxon>
        <taxon>Bacillati</taxon>
        <taxon>Bacillota</taxon>
        <taxon>Clostridia</taxon>
        <taxon>Eubacteriales</taxon>
        <taxon>Clostridiaceae</taxon>
        <taxon>Clostridium</taxon>
    </lineage>
</organism>
<dbReference type="OrthoDB" id="1705009at2"/>
<dbReference type="Pfam" id="PF13518">
    <property type="entry name" value="HTH_28"/>
    <property type="match status" value="1"/>
</dbReference>
<dbReference type="EMBL" id="FOMG01000004">
    <property type="protein sequence ID" value="SFC50546.1"/>
    <property type="molecule type" value="Genomic_DNA"/>
</dbReference>
<dbReference type="PROSITE" id="PS50994">
    <property type="entry name" value="INTEGRASE"/>
    <property type="match status" value="1"/>
</dbReference>
<sequence length="342" mass="40053">MDVEGLNPKNKYNIIKYALRTNNVSKTCQLFGISRTIYYRWYNKYKTYGMDGLANKVNKKPNMPNKVNKDTENAILNHVNKYPEDGPKRIYYELKANGYDVGETGIYNVLKRNALNKRADRELYSKDKNIKKASKKQNKQLDYNLINKNNAYPGYLLIQNISYLGKFKNLGEVYQYTICDVYSKWGLVKLYNSKNSINAIDFIETKIMPLSKTLNLPMKNIVTNNGTEFTTNWKNGMHKYDKFLNQNDIKHWTFPISNKSVFMPMEEFLTVIADEFYKSIKVSNEAYSFADIEKCLESYLKHYNFNRLITTGMHKGNIPAKLVLDYIGDDETLPLWIYTRLE</sequence>
<gene>
    <name evidence="2" type="ORF">SAMN05421842_104119</name>
</gene>
<proteinExistence type="predicted"/>
<dbReference type="RefSeq" id="WP_090089175.1">
    <property type="nucleotide sequence ID" value="NZ_FOMG01000004.1"/>
</dbReference>
<dbReference type="Gene3D" id="3.30.420.10">
    <property type="entry name" value="Ribonuclease H-like superfamily/Ribonuclease H"/>
    <property type="match status" value="1"/>
</dbReference>
<feature type="domain" description="Integrase catalytic" evidence="1">
    <location>
        <begin position="149"/>
        <end position="327"/>
    </location>
</feature>
<dbReference type="InterPro" id="IPR012337">
    <property type="entry name" value="RNaseH-like_sf"/>
</dbReference>
<reference evidence="2 3" key="1">
    <citation type="submission" date="2016-10" db="EMBL/GenBank/DDBJ databases">
        <authorList>
            <person name="de Groot N.N."/>
        </authorList>
    </citation>
    <scope>NUCLEOTIDE SEQUENCE [LARGE SCALE GENOMIC DNA]</scope>
    <source>
        <strain evidence="2 3">DSM 12992</strain>
    </source>
</reference>
<accession>A0A1I1JPX9</accession>
<dbReference type="SUPFAM" id="SSF46689">
    <property type="entry name" value="Homeodomain-like"/>
    <property type="match status" value="1"/>
</dbReference>
<dbReference type="InterPro" id="IPR055247">
    <property type="entry name" value="InsJ-like_HTH"/>
</dbReference>
<evidence type="ECO:0000259" key="1">
    <source>
        <dbReference type="PROSITE" id="PS50994"/>
    </source>
</evidence>
<dbReference type="InterPro" id="IPR036397">
    <property type="entry name" value="RNaseH_sf"/>
</dbReference>
<dbReference type="AlphaFoldDB" id="A0A1I1JPX9"/>
<protein>
    <submittedName>
        <fullName evidence="2">Helix-turn-helix domain-containing protein</fullName>
    </submittedName>
</protein>
<dbReference type="SUPFAM" id="SSF53098">
    <property type="entry name" value="Ribonuclease H-like"/>
    <property type="match status" value="1"/>
</dbReference>
<dbReference type="STRING" id="119641.SAMN05421842_104119"/>
<dbReference type="InterPro" id="IPR009057">
    <property type="entry name" value="Homeodomain-like_sf"/>
</dbReference>
<evidence type="ECO:0000313" key="3">
    <source>
        <dbReference type="Proteomes" id="UP000199263"/>
    </source>
</evidence>
<dbReference type="GO" id="GO:0015074">
    <property type="term" value="P:DNA integration"/>
    <property type="evidence" value="ECO:0007669"/>
    <property type="project" value="InterPro"/>
</dbReference>
<dbReference type="InterPro" id="IPR001584">
    <property type="entry name" value="Integrase_cat-core"/>
</dbReference>
<evidence type="ECO:0000313" key="2">
    <source>
        <dbReference type="EMBL" id="SFC50546.1"/>
    </source>
</evidence>
<dbReference type="Proteomes" id="UP000199263">
    <property type="component" value="Unassembled WGS sequence"/>
</dbReference>
<dbReference type="GO" id="GO:0003676">
    <property type="term" value="F:nucleic acid binding"/>
    <property type="evidence" value="ECO:0007669"/>
    <property type="project" value="InterPro"/>
</dbReference>